<protein>
    <submittedName>
        <fullName evidence="3">Uncharacterized protein</fullName>
    </submittedName>
</protein>
<proteinExistence type="predicted"/>
<dbReference type="EMBL" id="CP023482">
    <property type="protein sequence ID" value="ATH97001.1"/>
    <property type="molecule type" value="Genomic_DNA"/>
</dbReference>
<keyword evidence="2" id="KW-1133">Transmembrane helix</keyword>
<sequence>MNDNSHRPSRGSADATEKLDAPLGADPTEVLAPVASPDPTASTPTARPARTSAPGPAAASTPVEAPGTQSRQRPRSATAPVVIVLGLVASALLAIFAWGGIFSTAQLACVIAGAALFALTGIVAVRTCTTTGALVAAWILAFVLLFAPLLVWIGVQGGAAVTSTLIIGAIGMWVSGVAVVALVVAVLGTYLHARAAAR</sequence>
<evidence type="ECO:0000313" key="3">
    <source>
        <dbReference type="EMBL" id="ATH97001.1"/>
    </source>
</evidence>
<reference evidence="3 4" key="1">
    <citation type="journal article" date="2016" name="Int. J. Syst. Evol. Microbiol.">
        <title>Dermabacter jinjuensis sp. nov., a novel species of the genus Dermabacter isolated from a clinical specimen.</title>
        <authorList>
            <person name="Park Y.K."/>
            <person name="Lee K.M."/>
            <person name="Lee W.K."/>
            <person name="Cho M.J."/>
            <person name="Lee H.S."/>
            <person name="Cho Y.G."/>
            <person name="Lee Y.C."/>
            <person name="Lee W.K."/>
            <person name="Seong W.K."/>
            <person name="Hwang K.J."/>
        </authorList>
    </citation>
    <scope>NUCLEOTIDE SEQUENCE [LARGE SCALE GENOMIC DNA]</scope>
    <source>
        <strain evidence="3 4">32T</strain>
    </source>
</reference>
<keyword evidence="2" id="KW-0472">Membrane</keyword>
<feature type="transmembrane region" description="Helical" evidence="2">
    <location>
        <begin position="165"/>
        <end position="191"/>
    </location>
</feature>
<feature type="transmembrane region" description="Helical" evidence="2">
    <location>
        <begin position="105"/>
        <end position="125"/>
    </location>
</feature>
<dbReference type="RefSeq" id="WP_096883196.1">
    <property type="nucleotide sequence ID" value="NZ_CP023482.1"/>
</dbReference>
<feature type="transmembrane region" description="Helical" evidence="2">
    <location>
        <begin position="132"/>
        <end position="153"/>
    </location>
</feature>
<evidence type="ECO:0000256" key="2">
    <source>
        <dbReference type="SAM" id="Phobius"/>
    </source>
</evidence>
<evidence type="ECO:0000313" key="4">
    <source>
        <dbReference type="Proteomes" id="UP000815698"/>
    </source>
</evidence>
<keyword evidence="2" id="KW-0812">Transmembrane</keyword>
<dbReference type="Proteomes" id="UP000815698">
    <property type="component" value="Chromosome"/>
</dbReference>
<keyword evidence="4" id="KW-1185">Reference proteome</keyword>
<feature type="transmembrane region" description="Helical" evidence="2">
    <location>
        <begin position="79"/>
        <end position="99"/>
    </location>
</feature>
<evidence type="ECO:0000256" key="1">
    <source>
        <dbReference type="SAM" id="MobiDB-lite"/>
    </source>
</evidence>
<name>A0ABM6PNJ3_9MICO</name>
<gene>
    <name evidence="3" type="ORF">COP05_07835</name>
</gene>
<accession>A0ABM6PNJ3</accession>
<feature type="region of interest" description="Disordered" evidence="1">
    <location>
        <begin position="1"/>
        <end position="74"/>
    </location>
</feature>
<feature type="compositionally biased region" description="Low complexity" evidence="1">
    <location>
        <begin position="32"/>
        <end position="62"/>
    </location>
</feature>
<organism evidence="3 4">
    <name type="scientific">Dermabacter jinjuensis</name>
    <dbReference type="NCBI Taxonomy" id="1667168"/>
    <lineage>
        <taxon>Bacteria</taxon>
        <taxon>Bacillati</taxon>
        <taxon>Actinomycetota</taxon>
        <taxon>Actinomycetes</taxon>
        <taxon>Micrococcales</taxon>
        <taxon>Dermabacteraceae</taxon>
        <taxon>Dermabacter</taxon>
    </lineage>
</organism>